<gene>
    <name evidence="8" type="primary">PARP6</name>
    <name evidence="8" type="ORF">SNAT2548_LOCUS21845</name>
</gene>
<dbReference type="Pfam" id="PF18084">
    <property type="entry name" value="ARTD15_N"/>
    <property type="match status" value="1"/>
</dbReference>
<keyword evidence="2 5" id="KW-0808">Transferase</keyword>
<proteinExistence type="predicted"/>
<dbReference type="GO" id="GO:0016779">
    <property type="term" value="F:nucleotidyltransferase activity"/>
    <property type="evidence" value="ECO:0007669"/>
    <property type="project" value="UniProtKB-KW"/>
</dbReference>
<evidence type="ECO:0000256" key="5">
    <source>
        <dbReference type="RuleBase" id="RU362114"/>
    </source>
</evidence>
<dbReference type="EC" id="2.4.2.-" evidence="5"/>
<dbReference type="InterPro" id="IPR051838">
    <property type="entry name" value="ARTD_PARP"/>
</dbReference>
<feature type="domain" description="PARP catalytic" evidence="7">
    <location>
        <begin position="365"/>
        <end position="539"/>
    </location>
</feature>
<organism evidence="8 9">
    <name type="scientific">Symbiodinium natans</name>
    <dbReference type="NCBI Taxonomy" id="878477"/>
    <lineage>
        <taxon>Eukaryota</taxon>
        <taxon>Sar</taxon>
        <taxon>Alveolata</taxon>
        <taxon>Dinophyceae</taxon>
        <taxon>Suessiales</taxon>
        <taxon>Symbiodiniaceae</taxon>
        <taxon>Symbiodinium</taxon>
    </lineage>
</organism>
<reference evidence="8" key="1">
    <citation type="submission" date="2021-02" db="EMBL/GenBank/DDBJ databases">
        <authorList>
            <person name="Dougan E. K."/>
            <person name="Rhodes N."/>
            <person name="Thang M."/>
            <person name="Chan C."/>
        </authorList>
    </citation>
    <scope>NUCLEOTIDE SEQUENCE</scope>
</reference>
<dbReference type="PROSITE" id="PS51059">
    <property type="entry name" value="PARP_CATALYTIC"/>
    <property type="match status" value="1"/>
</dbReference>
<dbReference type="Proteomes" id="UP000604046">
    <property type="component" value="Unassembled WGS sequence"/>
</dbReference>
<evidence type="ECO:0000259" key="7">
    <source>
        <dbReference type="PROSITE" id="PS51059"/>
    </source>
</evidence>
<keyword evidence="3" id="KW-0548">Nucleotidyltransferase</keyword>
<keyword evidence="4 5" id="KW-0520">NAD</keyword>
<dbReference type="GO" id="GO:0003950">
    <property type="term" value="F:NAD+ poly-ADP-ribosyltransferase activity"/>
    <property type="evidence" value="ECO:0007669"/>
    <property type="project" value="UniProtKB-UniRule"/>
</dbReference>
<sequence>MSTRSKRAIESDVDDARERFVATRRLSRLDLEEDTIVFQVFGLSGDFTAFLSDPYPMEATVVYGPDDFELQTSGTIEDTILAVLSELKSLEAKPAKDRHHIGSNAESAESSDEEMSWVVTDRPPEPALQADIDSVQKLFGDGAVVLTQLCLTTYRVRLYVPIKCALLDTRVCAAWGLKPDVPVCVDICLPVTGYAMGVVEPSMLAQVRQEGFPEFGLEKQLMQILADFCSVCKSRAWESFDCVHESVDEDAPEKLFRRFELKKQELMLQALGDRELGFLSCLGRYLQLRMPTLNEYCAICDAPFMLPPMMMRAVCPRELCTYQFGEFGSKITSAEGLNNHAEVVDLLVCMLVAAAKSSRRHMILDPYPNVYVGEQLQVVLHPNSKDFNKLETYVRELEGIRARIGNQFGASWSAKTSSMSAEAAALLKWTVASNRSFLAPLQDDERIPAFRTPFQYLLISAPPAKEARFQELKKQFRTSFAFHGSPSENWHSILRNGLKNASNTKLMTCGAAHGAGIYLSTDPGTKVSVYAFSSQKIPL</sequence>
<evidence type="ECO:0000313" key="8">
    <source>
        <dbReference type="EMBL" id="CAE7401288.1"/>
    </source>
</evidence>
<accession>A0A812QSK1</accession>
<dbReference type="SUPFAM" id="SSF56399">
    <property type="entry name" value="ADP-ribosylation"/>
    <property type="match status" value="1"/>
</dbReference>
<dbReference type="InterPro" id="IPR012317">
    <property type="entry name" value="Poly(ADP-ribose)pol_cat_dom"/>
</dbReference>
<protein>
    <recommendedName>
        <fullName evidence="5">Poly [ADP-ribose] polymerase</fullName>
        <shortName evidence="5">PARP</shortName>
        <ecNumber evidence="5">2.4.2.-</ecNumber>
    </recommendedName>
</protein>
<keyword evidence="1 5" id="KW-0328">Glycosyltransferase</keyword>
<feature type="region of interest" description="Disordered" evidence="6">
    <location>
        <begin position="95"/>
        <end position="115"/>
    </location>
</feature>
<dbReference type="Gene3D" id="3.90.228.10">
    <property type="match status" value="1"/>
</dbReference>
<comment type="caution">
    <text evidence="8">The sequence shown here is derived from an EMBL/GenBank/DDBJ whole genome shotgun (WGS) entry which is preliminary data.</text>
</comment>
<dbReference type="PANTHER" id="PTHR21328">
    <property type="entry name" value="POLY ADP-RIBOSE POLYMERASE FAMILY, MEMBER PARP"/>
    <property type="match status" value="1"/>
</dbReference>
<dbReference type="InterPro" id="IPR041400">
    <property type="entry name" value="PARP16_N"/>
</dbReference>
<dbReference type="Pfam" id="PF00644">
    <property type="entry name" value="PARP"/>
    <property type="match status" value="1"/>
</dbReference>
<evidence type="ECO:0000256" key="6">
    <source>
        <dbReference type="SAM" id="MobiDB-lite"/>
    </source>
</evidence>
<evidence type="ECO:0000256" key="1">
    <source>
        <dbReference type="ARBA" id="ARBA00022676"/>
    </source>
</evidence>
<keyword evidence="9" id="KW-1185">Reference proteome</keyword>
<evidence type="ECO:0000256" key="4">
    <source>
        <dbReference type="ARBA" id="ARBA00023027"/>
    </source>
</evidence>
<dbReference type="EMBL" id="CAJNDS010002264">
    <property type="protein sequence ID" value="CAE7401288.1"/>
    <property type="molecule type" value="Genomic_DNA"/>
</dbReference>
<evidence type="ECO:0000313" key="9">
    <source>
        <dbReference type="Proteomes" id="UP000604046"/>
    </source>
</evidence>
<name>A0A812QSK1_9DINO</name>
<evidence type="ECO:0000256" key="2">
    <source>
        <dbReference type="ARBA" id="ARBA00022679"/>
    </source>
</evidence>
<dbReference type="OrthoDB" id="109543at2759"/>
<evidence type="ECO:0000256" key="3">
    <source>
        <dbReference type="ARBA" id="ARBA00022695"/>
    </source>
</evidence>
<dbReference type="AlphaFoldDB" id="A0A812QSK1"/>